<keyword evidence="6" id="KW-1185">Reference proteome</keyword>
<feature type="domain" description="HTH lacI-type" evidence="4">
    <location>
        <begin position="2"/>
        <end position="56"/>
    </location>
</feature>
<keyword evidence="2" id="KW-0238">DNA-binding</keyword>
<dbReference type="Pfam" id="PF13377">
    <property type="entry name" value="Peripla_BP_3"/>
    <property type="match status" value="1"/>
</dbReference>
<name>A0A2T4ZCL9_9BACL</name>
<dbReference type="Pfam" id="PF00356">
    <property type="entry name" value="LacI"/>
    <property type="match status" value="1"/>
</dbReference>
<dbReference type="OrthoDB" id="9775106at2"/>
<dbReference type="PANTHER" id="PTHR30146">
    <property type="entry name" value="LACI-RELATED TRANSCRIPTIONAL REPRESSOR"/>
    <property type="match status" value="1"/>
</dbReference>
<evidence type="ECO:0000259" key="4">
    <source>
        <dbReference type="PROSITE" id="PS50932"/>
    </source>
</evidence>
<dbReference type="PROSITE" id="PS50932">
    <property type="entry name" value="HTH_LACI_2"/>
    <property type="match status" value="1"/>
</dbReference>
<gene>
    <name evidence="5" type="ORF">C8J48_2277</name>
</gene>
<protein>
    <submittedName>
        <fullName evidence="5">LacI family transcriptional regulator</fullName>
    </submittedName>
</protein>
<dbReference type="InterPro" id="IPR046335">
    <property type="entry name" value="LacI/GalR-like_sensor"/>
</dbReference>
<organism evidence="5 6">
    <name type="scientific">Desmospora activa DSM 45169</name>
    <dbReference type="NCBI Taxonomy" id="1121389"/>
    <lineage>
        <taxon>Bacteria</taxon>
        <taxon>Bacillati</taxon>
        <taxon>Bacillota</taxon>
        <taxon>Bacilli</taxon>
        <taxon>Bacillales</taxon>
        <taxon>Thermoactinomycetaceae</taxon>
        <taxon>Desmospora</taxon>
    </lineage>
</organism>
<dbReference type="SMART" id="SM00354">
    <property type="entry name" value="HTH_LACI"/>
    <property type="match status" value="1"/>
</dbReference>
<evidence type="ECO:0000313" key="5">
    <source>
        <dbReference type="EMBL" id="PTM59648.1"/>
    </source>
</evidence>
<proteinExistence type="predicted"/>
<sequence>MATIKDVAKLAGVSISTVSLALNNQPHVRAETKEKVLAAARRLNYQPNGIARDLKLSKTETIGLILPDLAGPFYSELIRGIQDFTTANHYDVVAMSAIGERPKSIRYIQEKRTDGMIIMSQQIDATLIRQAARPDFPIVLLNREVSSNHVTSVMIDNRKAAYEAVQLMIRQGYSEIAYLGGPEDASDNRNRFYGYQASLHEAGRTVEPKWCLQGDFTKEGGYGAAKRLLAEGMLPQAIFAANDEMAIGLIEGLQQGGIGIPEEMAVVGFDDIQLASYIRPTLTTVRQPMYQLGSTAAKLLFRLLDGESNLDAVVLDTHLIERDSCPPKAVTQS</sequence>
<dbReference type="GO" id="GO:0003700">
    <property type="term" value="F:DNA-binding transcription factor activity"/>
    <property type="evidence" value="ECO:0007669"/>
    <property type="project" value="TreeGrafter"/>
</dbReference>
<evidence type="ECO:0000256" key="2">
    <source>
        <dbReference type="ARBA" id="ARBA00023125"/>
    </source>
</evidence>
<keyword evidence="3" id="KW-0804">Transcription</keyword>
<dbReference type="SUPFAM" id="SSF47413">
    <property type="entry name" value="lambda repressor-like DNA-binding domains"/>
    <property type="match status" value="1"/>
</dbReference>
<accession>A0A2T4ZCL9</accession>
<dbReference type="AlphaFoldDB" id="A0A2T4ZCL9"/>
<dbReference type="PROSITE" id="PS00356">
    <property type="entry name" value="HTH_LACI_1"/>
    <property type="match status" value="1"/>
</dbReference>
<dbReference type="Gene3D" id="1.10.260.40">
    <property type="entry name" value="lambda repressor-like DNA-binding domains"/>
    <property type="match status" value="1"/>
</dbReference>
<dbReference type="InterPro" id="IPR000843">
    <property type="entry name" value="HTH_LacI"/>
</dbReference>
<dbReference type="CDD" id="cd06267">
    <property type="entry name" value="PBP1_LacI_sugar_binding-like"/>
    <property type="match status" value="1"/>
</dbReference>
<dbReference type="GO" id="GO:0000976">
    <property type="term" value="F:transcription cis-regulatory region binding"/>
    <property type="evidence" value="ECO:0007669"/>
    <property type="project" value="TreeGrafter"/>
</dbReference>
<evidence type="ECO:0000256" key="3">
    <source>
        <dbReference type="ARBA" id="ARBA00023163"/>
    </source>
</evidence>
<evidence type="ECO:0000313" key="6">
    <source>
        <dbReference type="Proteomes" id="UP000241639"/>
    </source>
</evidence>
<dbReference type="SUPFAM" id="SSF53822">
    <property type="entry name" value="Periplasmic binding protein-like I"/>
    <property type="match status" value="1"/>
</dbReference>
<dbReference type="InterPro" id="IPR010982">
    <property type="entry name" value="Lambda_DNA-bd_dom_sf"/>
</dbReference>
<dbReference type="PANTHER" id="PTHR30146:SF109">
    <property type="entry name" value="HTH-TYPE TRANSCRIPTIONAL REGULATOR GALS"/>
    <property type="match status" value="1"/>
</dbReference>
<dbReference type="CDD" id="cd01392">
    <property type="entry name" value="HTH_LacI"/>
    <property type="match status" value="1"/>
</dbReference>
<evidence type="ECO:0000256" key="1">
    <source>
        <dbReference type="ARBA" id="ARBA00023015"/>
    </source>
</evidence>
<comment type="caution">
    <text evidence="5">The sequence shown here is derived from an EMBL/GenBank/DDBJ whole genome shotgun (WGS) entry which is preliminary data.</text>
</comment>
<dbReference type="InterPro" id="IPR028082">
    <property type="entry name" value="Peripla_BP_I"/>
</dbReference>
<dbReference type="Gene3D" id="3.40.50.2300">
    <property type="match status" value="2"/>
</dbReference>
<keyword evidence="1" id="KW-0805">Transcription regulation</keyword>
<dbReference type="RefSeq" id="WP_107726792.1">
    <property type="nucleotide sequence ID" value="NZ_PZZP01000001.1"/>
</dbReference>
<reference evidence="5 6" key="1">
    <citation type="submission" date="2018-04" db="EMBL/GenBank/DDBJ databases">
        <title>Genomic Encyclopedia of Archaeal and Bacterial Type Strains, Phase II (KMG-II): from individual species to whole genera.</title>
        <authorList>
            <person name="Goeker M."/>
        </authorList>
    </citation>
    <scope>NUCLEOTIDE SEQUENCE [LARGE SCALE GENOMIC DNA]</scope>
    <source>
        <strain evidence="5 6">DSM 45169</strain>
    </source>
</reference>
<dbReference type="EMBL" id="PZZP01000001">
    <property type="protein sequence ID" value="PTM59648.1"/>
    <property type="molecule type" value="Genomic_DNA"/>
</dbReference>
<dbReference type="PRINTS" id="PR00036">
    <property type="entry name" value="HTHLACI"/>
</dbReference>
<dbReference type="Proteomes" id="UP000241639">
    <property type="component" value="Unassembled WGS sequence"/>
</dbReference>